<dbReference type="InterPro" id="IPR008978">
    <property type="entry name" value="HSP20-like_chaperone"/>
</dbReference>
<dbReference type="InterPro" id="IPR002068">
    <property type="entry name" value="A-crystallin/Hsp20_dom"/>
</dbReference>
<proteinExistence type="inferred from homology"/>
<dbReference type="EMBL" id="BMTL01000042">
    <property type="protein sequence ID" value="GGS23249.1"/>
    <property type="molecule type" value="Genomic_DNA"/>
</dbReference>
<dbReference type="CDD" id="cd06464">
    <property type="entry name" value="ACD_sHsps-like"/>
    <property type="match status" value="1"/>
</dbReference>
<dbReference type="Pfam" id="PF00011">
    <property type="entry name" value="HSP20"/>
    <property type="match status" value="1"/>
</dbReference>
<evidence type="ECO:0000256" key="2">
    <source>
        <dbReference type="RuleBase" id="RU003616"/>
    </source>
</evidence>
<evidence type="ECO:0000313" key="5">
    <source>
        <dbReference type="Proteomes" id="UP000606194"/>
    </source>
</evidence>
<dbReference type="Gene3D" id="2.60.40.790">
    <property type="match status" value="1"/>
</dbReference>
<name>A0A918G7V1_9ACTN</name>
<feature type="domain" description="SHSP" evidence="3">
    <location>
        <begin position="45"/>
        <end position="155"/>
    </location>
</feature>
<evidence type="ECO:0000256" key="1">
    <source>
        <dbReference type="PROSITE-ProRule" id="PRU00285"/>
    </source>
</evidence>
<dbReference type="Proteomes" id="UP000606194">
    <property type="component" value="Unassembled WGS sequence"/>
</dbReference>
<reference evidence="4" key="2">
    <citation type="submission" date="2020-09" db="EMBL/GenBank/DDBJ databases">
        <authorList>
            <person name="Sun Q."/>
            <person name="Ohkuma M."/>
        </authorList>
    </citation>
    <scope>NUCLEOTIDE SEQUENCE</scope>
    <source>
        <strain evidence="4">JCM 4386</strain>
    </source>
</reference>
<dbReference type="PROSITE" id="PS01031">
    <property type="entry name" value="SHSP"/>
    <property type="match status" value="1"/>
</dbReference>
<evidence type="ECO:0000259" key="3">
    <source>
        <dbReference type="PROSITE" id="PS01031"/>
    </source>
</evidence>
<dbReference type="PANTHER" id="PTHR11527">
    <property type="entry name" value="HEAT-SHOCK PROTEIN 20 FAMILY MEMBER"/>
    <property type="match status" value="1"/>
</dbReference>
<dbReference type="RefSeq" id="WP_190153609.1">
    <property type="nucleotide sequence ID" value="NZ_BMTL01000042.1"/>
</dbReference>
<comment type="caution">
    <text evidence="4">The sequence shown here is derived from an EMBL/GenBank/DDBJ whole genome shotgun (WGS) entry which is preliminary data.</text>
</comment>
<evidence type="ECO:0000313" key="4">
    <source>
        <dbReference type="EMBL" id="GGS23249.1"/>
    </source>
</evidence>
<organism evidence="4 5">
    <name type="scientific">Streptomyces humidus</name>
    <dbReference type="NCBI Taxonomy" id="52259"/>
    <lineage>
        <taxon>Bacteria</taxon>
        <taxon>Bacillati</taxon>
        <taxon>Actinomycetota</taxon>
        <taxon>Actinomycetes</taxon>
        <taxon>Kitasatosporales</taxon>
        <taxon>Streptomycetaceae</taxon>
        <taxon>Streptomyces</taxon>
    </lineage>
</organism>
<dbReference type="SUPFAM" id="SSF49764">
    <property type="entry name" value="HSP20-like chaperones"/>
    <property type="match status" value="1"/>
</dbReference>
<dbReference type="InterPro" id="IPR031107">
    <property type="entry name" value="Small_HSP"/>
</dbReference>
<accession>A0A918G7V1</accession>
<keyword evidence="5" id="KW-1185">Reference proteome</keyword>
<comment type="similarity">
    <text evidence="1 2">Belongs to the small heat shock protein (HSP20) family.</text>
</comment>
<dbReference type="AlphaFoldDB" id="A0A918G7V1"/>
<reference evidence="4" key="1">
    <citation type="journal article" date="2014" name="Int. J. Syst. Evol. Microbiol.">
        <title>Complete genome sequence of Corynebacterium casei LMG S-19264T (=DSM 44701T), isolated from a smear-ripened cheese.</title>
        <authorList>
            <consortium name="US DOE Joint Genome Institute (JGI-PGF)"/>
            <person name="Walter F."/>
            <person name="Albersmeier A."/>
            <person name="Kalinowski J."/>
            <person name="Ruckert C."/>
        </authorList>
    </citation>
    <scope>NUCLEOTIDE SEQUENCE</scope>
    <source>
        <strain evidence="4">JCM 4386</strain>
    </source>
</reference>
<protein>
    <recommendedName>
        <fullName evidence="3">SHSP domain-containing protein</fullName>
    </recommendedName>
</protein>
<sequence length="155" mass="17717">MTLPVRHRHGSLLERAFPWGEPPAADFGEMFERMNRFLEATAPRWTETMAWVPLADLSETDDAYVVECELPGLQREDIEVEVSERELCVTGELKEREREGVLRRATRRSGHFEYRALLPAKVDSEQVRASLSDGILTVTVPKTQATKPRHIEITT</sequence>
<gene>
    <name evidence="4" type="ORF">GCM10010269_72650</name>
</gene>